<dbReference type="Pfam" id="PF13634">
    <property type="entry name" value="Nucleoporin_FG"/>
    <property type="match status" value="3"/>
</dbReference>
<feature type="region of interest" description="Disordered" evidence="1">
    <location>
        <begin position="276"/>
        <end position="302"/>
    </location>
</feature>
<reference evidence="2 3" key="2">
    <citation type="submission" date="2018-11" db="EMBL/GenBank/DDBJ databases">
        <authorList>
            <consortium name="Pathogen Informatics"/>
        </authorList>
    </citation>
    <scope>NUCLEOTIDE SEQUENCE [LARGE SCALE GENOMIC DNA]</scope>
</reference>
<dbReference type="WBParaSite" id="ASIM_0000089301-mRNA-1">
    <property type="protein sequence ID" value="ASIM_0000089301-mRNA-1"/>
    <property type="gene ID" value="ASIM_0000089301"/>
</dbReference>
<dbReference type="InterPro" id="IPR025574">
    <property type="entry name" value="Nucleoporin_FG_rpt"/>
</dbReference>
<evidence type="ECO:0000313" key="3">
    <source>
        <dbReference type="Proteomes" id="UP000267096"/>
    </source>
</evidence>
<dbReference type="PANTHER" id="PTHR13410:SF9">
    <property type="entry name" value="PROTEIN PBDC1"/>
    <property type="match status" value="1"/>
</dbReference>
<dbReference type="GO" id="GO:0005737">
    <property type="term" value="C:cytoplasm"/>
    <property type="evidence" value="ECO:0007669"/>
    <property type="project" value="TreeGrafter"/>
</dbReference>
<keyword evidence="3" id="KW-1185">Reference proteome</keyword>
<reference evidence="4" key="1">
    <citation type="submission" date="2017-02" db="UniProtKB">
        <authorList>
            <consortium name="WormBaseParasite"/>
        </authorList>
    </citation>
    <scope>IDENTIFICATION</scope>
</reference>
<organism evidence="4">
    <name type="scientific">Anisakis simplex</name>
    <name type="common">Herring worm</name>
    <dbReference type="NCBI Taxonomy" id="6269"/>
    <lineage>
        <taxon>Eukaryota</taxon>
        <taxon>Metazoa</taxon>
        <taxon>Ecdysozoa</taxon>
        <taxon>Nematoda</taxon>
        <taxon>Chromadorea</taxon>
        <taxon>Rhabditida</taxon>
        <taxon>Spirurina</taxon>
        <taxon>Ascaridomorpha</taxon>
        <taxon>Ascaridoidea</taxon>
        <taxon>Anisakidae</taxon>
        <taxon>Anisakis</taxon>
        <taxon>Anisakis simplex complex</taxon>
    </lineage>
</organism>
<dbReference type="OrthoDB" id="5786574at2759"/>
<dbReference type="AlphaFoldDB" id="A0A0M3J057"/>
<gene>
    <name evidence="2" type="ORF">ASIM_LOCUS790</name>
</gene>
<evidence type="ECO:0000313" key="2">
    <source>
        <dbReference type="EMBL" id="VDK18092.1"/>
    </source>
</evidence>
<sequence>MRPEFRVLVVVVASGLCTTRSSGLLQRFVKYTWILFKLDRSDKLIPHSGFERRLTLIMPGFTFGAPSATSTPLTGGATTGATGGTSLFGSTSAAKPLFGTTATTTTASTTQPATLFGTPATAAAAKTTGGGLFGAATAVSSAPSKFEYSCENLPNTIYVHSAGLFGAAGTTTATTAAPTATGGLFGGATQSKGLFGTTTTSTAPATSTSGGLFGKPTTDTVIAGGLFGSAPATTAPLSSSTSTGGGLFGAGATATTSSVSAGGGLGGLGGTAQMSSLGGGTATSTATTSAVGGSGAAVSTNPMDGEVPKQLLDLINQLNYDVCVRVIGTYLSLHQIRSSDYVKVVALKTSNLTNLTTRSFLFSTLLHEVDFSERLKKNRELSDEFVMNSNDSCITMNEKLDEVKKFLVKETSDLRRIRCKANVLVEKIERDTRAAEQSQRRQKEMTKVPRHGYNHAMDYLQSTCSDYETLIAEFNETLLRIEHIISTKLNRDPNKPQLTHSDLMGHLKRFDQVFKVIASEVYRCNQQVQDAKEALLEYRRRTMPYAPNPFEKKLDTVQNAIALSKYVGAEAFPSQVTMMKIGELARAATHTQPTATTGFGTGGSLFGAKPLGSTPFSFSTPSTGTTATPLFKPFSTPSTSTTTPLFGMVYEC</sequence>
<proteinExistence type="predicted"/>
<dbReference type="Gene3D" id="6.10.140.1350">
    <property type="match status" value="1"/>
</dbReference>
<evidence type="ECO:0000313" key="4">
    <source>
        <dbReference type="WBParaSite" id="ASIM_0000089301-mRNA-1"/>
    </source>
</evidence>
<feature type="compositionally biased region" description="Low complexity" evidence="1">
    <location>
        <begin position="276"/>
        <end position="300"/>
    </location>
</feature>
<dbReference type="PANTHER" id="PTHR13410">
    <property type="entry name" value="PROTEIN PBDC1"/>
    <property type="match status" value="1"/>
</dbReference>
<dbReference type="Proteomes" id="UP000267096">
    <property type="component" value="Unassembled WGS sequence"/>
</dbReference>
<dbReference type="GO" id="GO:0005643">
    <property type="term" value="C:nuclear pore"/>
    <property type="evidence" value="ECO:0007669"/>
    <property type="project" value="UniProtKB-ARBA"/>
</dbReference>
<accession>A0A0M3J057</accession>
<evidence type="ECO:0000256" key="1">
    <source>
        <dbReference type="SAM" id="MobiDB-lite"/>
    </source>
</evidence>
<protein>
    <submittedName>
        <fullName evidence="4">Nucleoporin p58/p45</fullName>
    </submittedName>
</protein>
<name>A0A0M3J057_ANISI</name>
<dbReference type="InterPro" id="IPR008476">
    <property type="entry name" value="PBDC1_metazoa/fungi"/>
</dbReference>
<dbReference type="EMBL" id="UYRR01000648">
    <property type="protein sequence ID" value="VDK18092.1"/>
    <property type="molecule type" value="Genomic_DNA"/>
</dbReference>